<dbReference type="PANTHER" id="PTHR11177:SF317">
    <property type="entry name" value="CHITINASE 12-RELATED"/>
    <property type="match status" value="1"/>
</dbReference>
<organism evidence="15 16">
    <name type="scientific">Neocallimastix californiae</name>
    <dbReference type="NCBI Taxonomy" id="1754190"/>
    <lineage>
        <taxon>Eukaryota</taxon>
        <taxon>Fungi</taxon>
        <taxon>Fungi incertae sedis</taxon>
        <taxon>Chytridiomycota</taxon>
        <taxon>Chytridiomycota incertae sedis</taxon>
        <taxon>Neocallimastigomycetes</taxon>
        <taxon>Neocallimastigales</taxon>
        <taxon>Neocallimastigaceae</taxon>
        <taxon>Neocallimastix</taxon>
    </lineage>
</organism>
<dbReference type="PANTHER" id="PTHR11177">
    <property type="entry name" value="CHITINASE"/>
    <property type="match status" value="1"/>
</dbReference>
<dbReference type="SUPFAM" id="SSF51445">
    <property type="entry name" value="(Trans)glycosidases"/>
    <property type="match status" value="1"/>
</dbReference>
<accession>A0A1Y2C733</accession>
<dbReference type="GO" id="GO:0000272">
    <property type="term" value="P:polysaccharide catabolic process"/>
    <property type="evidence" value="ECO:0007669"/>
    <property type="project" value="UniProtKB-KW"/>
</dbReference>
<evidence type="ECO:0000256" key="4">
    <source>
        <dbReference type="ARBA" id="ARBA00023024"/>
    </source>
</evidence>
<evidence type="ECO:0000256" key="12">
    <source>
        <dbReference type="SAM" id="SignalP"/>
    </source>
</evidence>
<evidence type="ECO:0000256" key="6">
    <source>
        <dbReference type="ARBA" id="ARBA00023295"/>
    </source>
</evidence>
<dbReference type="InterPro" id="IPR036861">
    <property type="entry name" value="Endochitinase-like_sf"/>
</dbReference>
<dbReference type="SUPFAM" id="SSF57016">
    <property type="entry name" value="Plant lectins/antimicrobial peptides"/>
    <property type="match status" value="2"/>
</dbReference>
<evidence type="ECO:0000256" key="1">
    <source>
        <dbReference type="ARBA" id="ARBA00000822"/>
    </source>
</evidence>
<dbReference type="InterPro" id="IPR011583">
    <property type="entry name" value="Chitinase_II/V-like_cat"/>
</dbReference>
<feature type="region of interest" description="Disordered" evidence="11">
    <location>
        <begin position="168"/>
        <end position="203"/>
    </location>
</feature>
<evidence type="ECO:0000256" key="10">
    <source>
        <dbReference type="RuleBase" id="RU004453"/>
    </source>
</evidence>
<comment type="similarity">
    <text evidence="10">Belongs to the glycosyl hydrolase 18 family.</text>
</comment>
<dbReference type="InterPro" id="IPR001223">
    <property type="entry name" value="Glyco_hydro18_cat"/>
</dbReference>
<gene>
    <name evidence="15" type="ORF">LY90DRAFT_458269</name>
</gene>
<feature type="chain" id="PRO_5012101482" evidence="12">
    <location>
        <begin position="19"/>
        <end position="560"/>
    </location>
</feature>
<dbReference type="GO" id="GO:0008061">
    <property type="term" value="F:chitin binding"/>
    <property type="evidence" value="ECO:0007669"/>
    <property type="project" value="UniProtKB-UniRule"/>
</dbReference>
<protein>
    <submittedName>
        <fullName evidence="15">Uncharacterized protein</fullName>
    </submittedName>
</protein>
<dbReference type="InterPro" id="IPR001579">
    <property type="entry name" value="Glyco_hydro_18_chit_AS"/>
</dbReference>
<dbReference type="OrthoDB" id="5585092at2759"/>
<dbReference type="STRING" id="1754190.A0A1Y2C733"/>
<feature type="compositionally biased region" description="Low complexity" evidence="11">
    <location>
        <begin position="172"/>
        <end position="196"/>
    </location>
</feature>
<keyword evidence="3 9" id="KW-0378">Hydrolase</keyword>
<dbReference type="InterPro" id="IPR017853">
    <property type="entry name" value="GH"/>
</dbReference>
<evidence type="ECO:0000256" key="8">
    <source>
        <dbReference type="PROSITE-ProRule" id="PRU00261"/>
    </source>
</evidence>
<dbReference type="InterPro" id="IPR018371">
    <property type="entry name" value="Chitin-binding_1_CS"/>
</dbReference>
<proteinExistence type="inferred from homology"/>
<keyword evidence="7" id="KW-0624">Polysaccharide degradation</keyword>
<comment type="caution">
    <text evidence="15">The sequence shown here is derived from an EMBL/GenBank/DDBJ whole genome shotgun (WGS) entry which is preliminary data.</text>
</comment>
<evidence type="ECO:0000256" key="5">
    <source>
        <dbReference type="ARBA" id="ARBA00023277"/>
    </source>
</evidence>
<dbReference type="EMBL" id="MCOG01000119">
    <property type="protein sequence ID" value="ORY42704.1"/>
    <property type="molecule type" value="Genomic_DNA"/>
</dbReference>
<dbReference type="InterPro" id="IPR029070">
    <property type="entry name" value="Chitinase_insertion_sf"/>
</dbReference>
<dbReference type="PROSITE" id="PS01095">
    <property type="entry name" value="GH18_1"/>
    <property type="match status" value="1"/>
</dbReference>
<name>A0A1Y2C733_9FUNG</name>
<feature type="domain" description="Chitin-binding type-1" evidence="13">
    <location>
        <begin position="28"/>
        <end position="86"/>
    </location>
</feature>
<dbReference type="Proteomes" id="UP000193920">
    <property type="component" value="Unassembled WGS sequence"/>
</dbReference>
<reference evidence="15 16" key="1">
    <citation type="submission" date="2016-08" db="EMBL/GenBank/DDBJ databases">
        <title>A Parts List for Fungal Cellulosomes Revealed by Comparative Genomics.</title>
        <authorList>
            <consortium name="DOE Joint Genome Institute"/>
            <person name="Haitjema C.H."/>
            <person name="Gilmore S.P."/>
            <person name="Henske J.K."/>
            <person name="Solomon K.V."/>
            <person name="De Groot R."/>
            <person name="Kuo A."/>
            <person name="Mondo S.J."/>
            <person name="Salamov A.A."/>
            <person name="Labutti K."/>
            <person name="Zhao Z."/>
            <person name="Chiniquy J."/>
            <person name="Barry K."/>
            <person name="Brewer H.M."/>
            <person name="Purvine S.O."/>
            <person name="Wright A.T."/>
            <person name="Boxma B."/>
            <person name="Van Alen T."/>
            <person name="Hackstein J.H."/>
            <person name="Baker S.E."/>
            <person name="Grigoriev I.V."/>
            <person name="O'Malley M.A."/>
        </authorList>
    </citation>
    <scope>NUCLEOTIDE SEQUENCE [LARGE SCALE GENOMIC DNA]</scope>
    <source>
        <strain evidence="15 16">G1</strain>
    </source>
</reference>
<dbReference type="Pfam" id="PF00704">
    <property type="entry name" value="Glyco_hydro_18"/>
    <property type="match status" value="1"/>
</dbReference>
<evidence type="ECO:0000259" key="13">
    <source>
        <dbReference type="PROSITE" id="PS50941"/>
    </source>
</evidence>
<comment type="caution">
    <text evidence="8">Lacks conserved residue(s) required for the propagation of feature annotation.</text>
</comment>
<dbReference type="GO" id="GO:0006032">
    <property type="term" value="P:chitin catabolic process"/>
    <property type="evidence" value="ECO:0007669"/>
    <property type="project" value="UniProtKB-KW"/>
</dbReference>
<dbReference type="GO" id="GO:0008843">
    <property type="term" value="F:endochitinase activity"/>
    <property type="evidence" value="ECO:0007669"/>
    <property type="project" value="UniProtKB-EC"/>
</dbReference>
<dbReference type="Gene3D" id="3.20.20.80">
    <property type="entry name" value="Glycosidases"/>
    <property type="match status" value="1"/>
</dbReference>
<dbReference type="PROSITE" id="PS00026">
    <property type="entry name" value="CHIT_BIND_I_1"/>
    <property type="match status" value="1"/>
</dbReference>
<dbReference type="InterPro" id="IPR001002">
    <property type="entry name" value="Chitin-bd_1"/>
</dbReference>
<evidence type="ECO:0000256" key="7">
    <source>
        <dbReference type="ARBA" id="ARBA00023326"/>
    </source>
</evidence>
<dbReference type="SMART" id="SM00636">
    <property type="entry name" value="Glyco_18"/>
    <property type="match status" value="1"/>
</dbReference>
<keyword evidence="2 8" id="KW-0147">Chitin-binding</keyword>
<dbReference type="PROSITE" id="PS50941">
    <property type="entry name" value="CHIT_BIND_I_2"/>
    <property type="match status" value="1"/>
</dbReference>
<dbReference type="Gene3D" id="3.30.60.10">
    <property type="entry name" value="Endochitinase-like"/>
    <property type="match status" value="2"/>
</dbReference>
<dbReference type="AlphaFoldDB" id="A0A1Y2C733"/>
<sequence>MKILYYEFLVLFIYGVLANKNYVADQKRVRCSASRLCPLKVEYRNSTLSEIELKDHKYRQCCSSLGFCGETIEYCGAGCKFGACLKDIEKTKNRSTCYALNNKGRCTTDCPCADGAECSEDGFCMSQILSKRFTCSTLRAKGRCSIDCPCPKSGQCCSKYGYCGDTEKYCDSSSSSSSKKTTKKSTTTKDPTRSSSYGSTVSVHTASSPGVIIYLPSYRLDSEIDIDNYDLSRINVINYCFFQITNDGEAYSGNYDMDVKHNMIHYVNNDVKEKYPHLKVILSIGGTKGSKNFKYFLNNSSTRDKAAQSIVKAVIDYKFDGLDVDWEFPKSEEEAGYLLAFLKKIREYMGYEKYLTLSSSALTSRYYGLVPEMEPLLNWFNLMTYHYSGYWDKYSGFNAPLYPADSDLNRQKDSDYTVDSYLAEGVPAKKLILGAPFMGQAWKVESSSNNGYNQRGDANILGEKCNLNYEGFWSYRSLREEGILISKRTTSSEWVRTWHDDVRSPTIFNKGTSIYISYDDADSMCERARYVKKKEIGGIMVWEAGQDYKRELLDGLLSCY</sequence>
<keyword evidence="16" id="KW-1185">Reference proteome</keyword>
<dbReference type="PROSITE" id="PS51910">
    <property type="entry name" value="GH18_2"/>
    <property type="match status" value="1"/>
</dbReference>
<evidence type="ECO:0000256" key="11">
    <source>
        <dbReference type="SAM" id="MobiDB-lite"/>
    </source>
</evidence>
<dbReference type="Gene3D" id="3.10.50.10">
    <property type="match status" value="1"/>
</dbReference>
<keyword evidence="12" id="KW-0732">Signal</keyword>
<dbReference type="GO" id="GO:0005576">
    <property type="term" value="C:extracellular region"/>
    <property type="evidence" value="ECO:0007669"/>
    <property type="project" value="TreeGrafter"/>
</dbReference>
<comment type="catalytic activity">
    <reaction evidence="1">
        <text>Random endo-hydrolysis of N-acetyl-beta-D-glucosaminide (1-&gt;4)-beta-linkages in chitin and chitodextrins.</text>
        <dbReference type="EC" id="3.2.1.14"/>
    </reaction>
</comment>
<keyword evidence="4" id="KW-0146">Chitin degradation</keyword>
<evidence type="ECO:0000256" key="2">
    <source>
        <dbReference type="ARBA" id="ARBA00022669"/>
    </source>
</evidence>
<evidence type="ECO:0000313" key="15">
    <source>
        <dbReference type="EMBL" id="ORY42704.1"/>
    </source>
</evidence>
<dbReference type="SMART" id="SM00270">
    <property type="entry name" value="ChtBD1"/>
    <property type="match status" value="2"/>
</dbReference>
<feature type="disulfide bond" evidence="8">
    <location>
        <begin position="61"/>
        <end position="75"/>
    </location>
</feature>
<keyword evidence="6 9" id="KW-0326">Glycosidase</keyword>
<keyword evidence="8" id="KW-1015">Disulfide bond</keyword>
<evidence type="ECO:0000259" key="14">
    <source>
        <dbReference type="PROSITE" id="PS51910"/>
    </source>
</evidence>
<evidence type="ECO:0000256" key="3">
    <source>
        <dbReference type="ARBA" id="ARBA00022801"/>
    </source>
</evidence>
<feature type="domain" description="GH18" evidence="14">
    <location>
        <begin position="209"/>
        <end position="560"/>
    </location>
</feature>
<feature type="signal peptide" evidence="12">
    <location>
        <begin position="1"/>
        <end position="18"/>
    </location>
</feature>
<dbReference type="InterPro" id="IPR050314">
    <property type="entry name" value="Glycosyl_Hydrlase_18"/>
</dbReference>
<keyword evidence="5" id="KW-0119">Carbohydrate metabolism</keyword>
<evidence type="ECO:0000256" key="9">
    <source>
        <dbReference type="RuleBase" id="RU000489"/>
    </source>
</evidence>
<evidence type="ECO:0000313" key="16">
    <source>
        <dbReference type="Proteomes" id="UP000193920"/>
    </source>
</evidence>